<accession>A0A8R1DMF1</accession>
<dbReference type="InterPro" id="IPR036444">
    <property type="entry name" value="PLipase_A2_dom_sf"/>
</dbReference>
<sequence length="67" mass="7504">MGRYPACNNDSQCLQSICECDERFINCLAKYPYPNSAKKCPFYDGDPLRKYLSTLAPKSDAITSSLS</sequence>
<dbReference type="InterPro" id="IPR033112">
    <property type="entry name" value="PLA2_Asp_AS"/>
</dbReference>
<dbReference type="GO" id="GO:0050482">
    <property type="term" value="P:arachidonate secretion"/>
    <property type="evidence" value="ECO:0007669"/>
    <property type="project" value="InterPro"/>
</dbReference>
<dbReference type="PROSITE" id="PS00119">
    <property type="entry name" value="PA2_ASP"/>
    <property type="match status" value="1"/>
</dbReference>
<name>A0A8R1DMF1_CAEJA</name>
<dbReference type="GO" id="GO:0006644">
    <property type="term" value="P:phospholipid metabolic process"/>
    <property type="evidence" value="ECO:0007669"/>
    <property type="project" value="InterPro"/>
</dbReference>
<dbReference type="SUPFAM" id="SSF48619">
    <property type="entry name" value="Phospholipase A2, PLA2"/>
    <property type="match status" value="1"/>
</dbReference>
<protein>
    <submittedName>
        <fullName evidence="1">Uncharacterized protein</fullName>
    </submittedName>
</protein>
<reference evidence="2" key="1">
    <citation type="submission" date="2010-08" db="EMBL/GenBank/DDBJ databases">
        <authorList>
            <consortium name="Caenorhabditis japonica Sequencing Consortium"/>
            <person name="Wilson R.K."/>
        </authorList>
    </citation>
    <scope>NUCLEOTIDE SEQUENCE [LARGE SCALE GENOMIC DNA]</scope>
    <source>
        <strain evidence="2">DF5081</strain>
    </source>
</reference>
<evidence type="ECO:0000313" key="1">
    <source>
        <dbReference type="EnsemblMetazoa" id="CJA06111.1"/>
    </source>
</evidence>
<dbReference type="Proteomes" id="UP000005237">
    <property type="component" value="Unassembled WGS sequence"/>
</dbReference>
<keyword evidence="2" id="KW-1185">Reference proteome</keyword>
<dbReference type="GO" id="GO:0004623">
    <property type="term" value="F:phospholipase A2 activity"/>
    <property type="evidence" value="ECO:0007669"/>
    <property type="project" value="InterPro"/>
</dbReference>
<dbReference type="EnsemblMetazoa" id="CJA06111.1">
    <property type="protein sequence ID" value="CJA06111.1"/>
    <property type="gene ID" value="WBGene00125315"/>
</dbReference>
<evidence type="ECO:0000313" key="2">
    <source>
        <dbReference type="Proteomes" id="UP000005237"/>
    </source>
</evidence>
<organism evidence="1 2">
    <name type="scientific">Caenorhabditis japonica</name>
    <dbReference type="NCBI Taxonomy" id="281687"/>
    <lineage>
        <taxon>Eukaryota</taxon>
        <taxon>Metazoa</taxon>
        <taxon>Ecdysozoa</taxon>
        <taxon>Nematoda</taxon>
        <taxon>Chromadorea</taxon>
        <taxon>Rhabditida</taxon>
        <taxon>Rhabditina</taxon>
        <taxon>Rhabditomorpha</taxon>
        <taxon>Rhabditoidea</taxon>
        <taxon>Rhabditidae</taxon>
        <taxon>Peloderinae</taxon>
        <taxon>Caenorhabditis</taxon>
    </lineage>
</organism>
<dbReference type="Gene3D" id="1.20.90.10">
    <property type="entry name" value="Phospholipase A2 domain"/>
    <property type="match status" value="1"/>
</dbReference>
<dbReference type="AlphaFoldDB" id="A0A8R1DMF1"/>
<reference evidence="1" key="2">
    <citation type="submission" date="2022-06" db="UniProtKB">
        <authorList>
            <consortium name="EnsemblMetazoa"/>
        </authorList>
    </citation>
    <scope>IDENTIFICATION</scope>
    <source>
        <strain evidence="1">DF5081</strain>
    </source>
</reference>
<proteinExistence type="predicted"/>